<keyword evidence="8" id="KW-1185">Reference proteome</keyword>
<dbReference type="InterPro" id="IPR014327">
    <property type="entry name" value="RNA_pol_sigma70_bacteroid"/>
</dbReference>
<feature type="domain" description="RNA polymerase sigma-70 region 2" evidence="5">
    <location>
        <begin position="27"/>
        <end position="92"/>
    </location>
</feature>
<keyword evidence="3" id="KW-0731">Sigma factor</keyword>
<feature type="domain" description="RNA polymerase sigma factor 70 region 4 type 2" evidence="6">
    <location>
        <begin position="125"/>
        <end position="174"/>
    </location>
</feature>
<dbReference type="Proteomes" id="UP000620550">
    <property type="component" value="Unassembled WGS sequence"/>
</dbReference>
<dbReference type="Pfam" id="PF04542">
    <property type="entry name" value="Sigma70_r2"/>
    <property type="match status" value="1"/>
</dbReference>
<evidence type="ECO:0000256" key="2">
    <source>
        <dbReference type="ARBA" id="ARBA00023015"/>
    </source>
</evidence>
<dbReference type="PANTHER" id="PTHR43133:SF46">
    <property type="entry name" value="RNA POLYMERASE SIGMA-70 FACTOR ECF SUBFAMILY"/>
    <property type="match status" value="1"/>
</dbReference>
<dbReference type="InterPro" id="IPR013325">
    <property type="entry name" value="RNA_pol_sigma_r2"/>
</dbReference>
<dbReference type="PANTHER" id="PTHR43133">
    <property type="entry name" value="RNA POLYMERASE ECF-TYPE SIGMA FACTO"/>
    <property type="match status" value="1"/>
</dbReference>
<dbReference type="Pfam" id="PF08281">
    <property type="entry name" value="Sigma70_r4_2"/>
    <property type="match status" value="1"/>
</dbReference>
<name>A0ABQ3HWD7_9SPHI</name>
<dbReference type="InterPro" id="IPR013249">
    <property type="entry name" value="RNA_pol_sigma70_r4_t2"/>
</dbReference>
<evidence type="ECO:0000313" key="8">
    <source>
        <dbReference type="Proteomes" id="UP000620550"/>
    </source>
</evidence>
<evidence type="ECO:0000256" key="4">
    <source>
        <dbReference type="ARBA" id="ARBA00023163"/>
    </source>
</evidence>
<reference evidence="8" key="1">
    <citation type="journal article" date="2019" name="Int. J. Syst. Evol. Microbiol.">
        <title>The Global Catalogue of Microorganisms (GCM) 10K type strain sequencing project: providing services to taxonomists for standard genome sequencing and annotation.</title>
        <authorList>
            <consortium name="The Broad Institute Genomics Platform"/>
            <consortium name="The Broad Institute Genome Sequencing Center for Infectious Disease"/>
            <person name="Wu L."/>
            <person name="Ma J."/>
        </authorList>
    </citation>
    <scope>NUCLEOTIDE SEQUENCE [LARGE SCALE GENOMIC DNA]</scope>
    <source>
        <strain evidence="8">CGMCC 1.12966</strain>
    </source>
</reference>
<dbReference type="InterPro" id="IPR039425">
    <property type="entry name" value="RNA_pol_sigma-70-like"/>
</dbReference>
<gene>
    <name evidence="7" type="ORF">GCM10017764_14700</name>
</gene>
<keyword evidence="2" id="KW-0805">Transcription regulation</keyword>
<dbReference type="Gene3D" id="1.10.1740.10">
    <property type="match status" value="1"/>
</dbReference>
<dbReference type="InterPro" id="IPR013324">
    <property type="entry name" value="RNA_pol_sigma_r3/r4-like"/>
</dbReference>
<evidence type="ECO:0000259" key="5">
    <source>
        <dbReference type="Pfam" id="PF04542"/>
    </source>
</evidence>
<dbReference type="InterPro" id="IPR036388">
    <property type="entry name" value="WH-like_DNA-bd_sf"/>
</dbReference>
<keyword evidence="4" id="KW-0804">Transcription</keyword>
<comment type="caution">
    <text evidence="7">The sequence shown here is derived from an EMBL/GenBank/DDBJ whole genome shotgun (WGS) entry which is preliminary data.</text>
</comment>
<dbReference type="InterPro" id="IPR014284">
    <property type="entry name" value="RNA_pol_sigma-70_dom"/>
</dbReference>
<protein>
    <submittedName>
        <fullName evidence="7">RNA polymerase sigma-70 factor</fullName>
    </submittedName>
</protein>
<dbReference type="InterPro" id="IPR007627">
    <property type="entry name" value="RNA_pol_sigma70_r2"/>
</dbReference>
<organism evidence="7 8">
    <name type="scientific">Sphingobacterium griseoflavum</name>
    <dbReference type="NCBI Taxonomy" id="1474952"/>
    <lineage>
        <taxon>Bacteria</taxon>
        <taxon>Pseudomonadati</taxon>
        <taxon>Bacteroidota</taxon>
        <taxon>Sphingobacteriia</taxon>
        <taxon>Sphingobacteriales</taxon>
        <taxon>Sphingobacteriaceae</taxon>
        <taxon>Sphingobacterium</taxon>
    </lineage>
</organism>
<evidence type="ECO:0000259" key="6">
    <source>
        <dbReference type="Pfam" id="PF08281"/>
    </source>
</evidence>
<dbReference type="RefSeq" id="WP_189626003.1">
    <property type="nucleotide sequence ID" value="NZ_BNAF01000005.1"/>
</dbReference>
<dbReference type="CDD" id="cd06171">
    <property type="entry name" value="Sigma70_r4"/>
    <property type="match status" value="1"/>
</dbReference>
<evidence type="ECO:0000256" key="3">
    <source>
        <dbReference type="ARBA" id="ARBA00023082"/>
    </source>
</evidence>
<dbReference type="SUPFAM" id="SSF88659">
    <property type="entry name" value="Sigma3 and sigma4 domains of RNA polymerase sigma factors"/>
    <property type="match status" value="1"/>
</dbReference>
<comment type="similarity">
    <text evidence="1">Belongs to the sigma-70 factor family. ECF subfamily.</text>
</comment>
<accession>A0ABQ3HWD7</accession>
<sequence length="194" mass="22572">MPLSNQLSDFELVALAKEGDEAAFAQLYNRYWAVLFLHARRMIADDEEAKDLVQTFFYKLLVNLSHFTFETSFSSYVYRAVRNMVLDHMKHQGVIRKYLASFQDFVAAGAPITDQEIRRRELERLIEEEVSALPAKMQEIFRLSRMEQLTHKEIGKKLNISEHTVKSQISNALRILRSRLGSGMLLFLLNHSDF</sequence>
<dbReference type="NCBIfam" id="TIGR02937">
    <property type="entry name" value="sigma70-ECF"/>
    <property type="match status" value="1"/>
</dbReference>
<dbReference type="SUPFAM" id="SSF88946">
    <property type="entry name" value="Sigma2 domain of RNA polymerase sigma factors"/>
    <property type="match status" value="1"/>
</dbReference>
<evidence type="ECO:0000256" key="1">
    <source>
        <dbReference type="ARBA" id="ARBA00010641"/>
    </source>
</evidence>
<dbReference type="EMBL" id="BNAF01000005">
    <property type="protein sequence ID" value="GHE32782.1"/>
    <property type="molecule type" value="Genomic_DNA"/>
</dbReference>
<evidence type="ECO:0000313" key="7">
    <source>
        <dbReference type="EMBL" id="GHE32782.1"/>
    </source>
</evidence>
<dbReference type="NCBIfam" id="TIGR02985">
    <property type="entry name" value="Sig70_bacteroi1"/>
    <property type="match status" value="1"/>
</dbReference>
<dbReference type="Gene3D" id="1.10.10.10">
    <property type="entry name" value="Winged helix-like DNA-binding domain superfamily/Winged helix DNA-binding domain"/>
    <property type="match status" value="1"/>
</dbReference>
<proteinExistence type="inferred from homology"/>